<accession>A0A6L2PQD5</accession>
<organism evidence="2 3">
    <name type="scientific">Coptotermes formosanus</name>
    <name type="common">Formosan subterranean termite</name>
    <dbReference type="NCBI Taxonomy" id="36987"/>
    <lineage>
        <taxon>Eukaryota</taxon>
        <taxon>Metazoa</taxon>
        <taxon>Ecdysozoa</taxon>
        <taxon>Arthropoda</taxon>
        <taxon>Hexapoda</taxon>
        <taxon>Insecta</taxon>
        <taxon>Pterygota</taxon>
        <taxon>Neoptera</taxon>
        <taxon>Polyneoptera</taxon>
        <taxon>Dictyoptera</taxon>
        <taxon>Blattodea</taxon>
        <taxon>Blattoidea</taxon>
        <taxon>Termitoidae</taxon>
        <taxon>Rhinotermitidae</taxon>
        <taxon>Coptotermes</taxon>
    </lineage>
</organism>
<evidence type="ECO:0000256" key="1">
    <source>
        <dbReference type="SAM" id="MobiDB-lite"/>
    </source>
</evidence>
<dbReference type="InParanoid" id="A0A6L2PQD5"/>
<name>A0A6L2PQD5_COPFO</name>
<dbReference type="AlphaFoldDB" id="A0A6L2PQD5"/>
<gene>
    <name evidence="2" type="ORF">Cfor_00152</name>
</gene>
<keyword evidence="3" id="KW-1185">Reference proteome</keyword>
<feature type="compositionally biased region" description="Basic residues" evidence="1">
    <location>
        <begin position="1"/>
        <end position="13"/>
    </location>
</feature>
<comment type="caution">
    <text evidence="2">The sequence shown here is derived from an EMBL/GenBank/DDBJ whole genome shotgun (WGS) entry which is preliminary data.</text>
</comment>
<feature type="region of interest" description="Disordered" evidence="1">
    <location>
        <begin position="1"/>
        <end position="23"/>
    </location>
</feature>
<evidence type="ECO:0000313" key="2">
    <source>
        <dbReference type="EMBL" id="GFG34841.1"/>
    </source>
</evidence>
<evidence type="ECO:0000313" key="3">
    <source>
        <dbReference type="Proteomes" id="UP000502823"/>
    </source>
</evidence>
<sequence length="98" mass="10640">MKIRKLGAKKARRQTNGTLSAGRTHSVDMTTACFCFSHRPPVWISRAPQERNQCDSSARVTARRHGPLHLPSRLHPVWGGGAGVPGLGHLGRTAAPVR</sequence>
<proteinExistence type="predicted"/>
<dbReference type="Proteomes" id="UP000502823">
    <property type="component" value="Unassembled WGS sequence"/>
</dbReference>
<reference evidence="3" key="1">
    <citation type="submission" date="2020-01" db="EMBL/GenBank/DDBJ databases">
        <title>Draft genome sequence of the Termite Coptotermes fromosanus.</title>
        <authorList>
            <person name="Itakura S."/>
            <person name="Yosikawa Y."/>
            <person name="Umezawa K."/>
        </authorList>
    </citation>
    <scope>NUCLEOTIDE SEQUENCE [LARGE SCALE GENOMIC DNA]</scope>
</reference>
<dbReference type="EMBL" id="BLKM01008748">
    <property type="protein sequence ID" value="GFG34841.1"/>
    <property type="molecule type" value="Genomic_DNA"/>
</dbReference>
<feature type="compositionally biased region" description="Polar residues" evidence="1">
    <location>
        <begin position="14"/>
        <end position="23"/>
    </location>
</feature>
<protein>
    <submittedName>
        <fullName evidence="2">Uncharacterized protein</fullName>
    </submittedName>
</protein>